<evidence type="ECO:0000259" key="3">
    <source>
        <dbReference type="PROSITE" id="PS50003"/>
    </source>
</evidence>
<sequence>MVIILRFQVIILKYTIELVYFDLKFIIEDTFFLIFYLSIKNQHQSYLLKFKKQKLTQFLIFVILHLKQMSQPQLEQDKRIQEIHINQHEYGNKNQIEEKQVPFWLINCQATSSRQVLSHQNIAEPNPEQSQNHQNSQEYEQPSFPSRQIDLIEVDENSNFDSKNAHVQSKQIEHIQDKAMTPQKQAQAFDDILLDLIVPSERSINQNQKKYDLQTQEYAINQWNCVMSTQQNISLNKQNKDQDELKDEQNLKDQIQKEWSNSNQNSNDQQQIQQQINGDTFFDLKEFNKQFNDLKETNDFSEQNIKSDENKMNNIPQQSQQYLNRNQFDIDEKDQFDIEDKNEQGFTLITKNQNKQLIESNDNPQNINEDLYINENFNNLIETIDEQEFEQKQQSRYKQRYYSEYTHVDNALLQPTQGLYDICDNINENENDSKQLNQKQKKMQLLHNQSSKDMFQSAQNGFKNNRLSHNVQLSTNVPDPLDFYSHRPPTGYFTLKRGVTGVSQVVDLLQEANILKEEQKKQLKRDQFMIEFNTDPNSAIQKLEQDQKLSLQNIAEFLLKAEGIRKNTLGQFFGKETQKNQDILREFCKIIDFNNQTIDEALRSLMSKFRLPGESQQIDRIMCAFSESYHEQNPNTFENSDIVYILAYSIIMLHTDIHSDKIEKKDKMKRQDYVERTINVTKSKTVTFKVLSEIYDRIQAKQFECEQDAFEKAYDILLISHADNQTDFSKLLNKDIKIFQNGSLFLKYGRSGSPKEKFVNLSESGDKIQWCDPKNKSKKREILIDDIYEITIGSDKTEVLRKNKVPKQFDNLCFSLLVIGHDNGKRSLDLKAKDEDQRNKWVRFCYQRLLFAKQQAFEFKKAKFSMQEYKEEIAGIWKSQIFEQFDKFWDYEKNLPLNMDKFYKFKSKSKENSKNLWKNVMKKKKQQTQRYSQVGIFNESEMIREHIEDLQKDKEILFIRLWKQGLPHFVRKTLYKLSIGNSLQITHQYYLIVKQQAEQSIFKQSNNNNNKFAQSEIIRQSGLGSPRMREYSLFDKIQQMEADMVEFLEKNPIFKPNHEMIQNVLKYTLYVRQDLNYLNYMINIAALIVNVFQNESDSFIYFINLIYSYHFKPLYSGDKIKIEFYNQFFYQSFQKEMKDLHERFIGLNLGPQNYLYSWMLSLFSNYFQDVNIVYRILDNVLIEGEYYIFKAALGIIKMFEIDLRFSSFTIAFKFLTETSKNVNEEFLFDTIECIDINKQDYEKFFTDLKKSQAKSLIHEILVEL</sequence>
<dbReference type="SMART" id="SM00164">
    <property type="entry name" value="TBC"/>
    <property type="match status" value="1"/>
</dbReference>
<dbReference type="InterPro" id="IPR011993">
    <property type="entry name" value="PH-like_dom_sf"/>
</dbReference>
<dbReference type="SUPFAM" id="SSF48425">
    <property type="entry name" value="Sec7 domain"/>
    <property type="match status" value="1"/>
</dbReference>
<proteinExistence type="predicted"/>
<feature type="domain" description="SEC7" evidence="5">
    <location>
        <begin position="513"/>
        <end position="701"/>
    </location>
</feature>
<dbReference type="InterPro" id="IPR023394">
    <property type="entry name" value="Sec7_C_sf"/>
</dbReference>
<evidence type="ECO:0000259" key="4">
    <source>
        <dbReference type="PROSITE" id="PS50086"/>
    </source>
</evidence>
<keyword evidence="7" id="KW-1185">Reference proteome</keyword>
<dbReference type="Gene3D" id="2.30.29.30">
    <property type="entry name" value="Pleckstrin-homology domain (PH domain)/Phosphotyrosine-binding domain (PTB)"/>
    <property type="match status" value="1"/>
</dbReference>
<dbReference type="SUPFAM" id="SSF50729">
    <property type="entry name" value="PH domain-like"/>
    <property type="match status" value="1"/>
</dbReference>
<dbReference type="Pfam" id="PF00566">
    <property type="entry name" value="RabGAP-TBC"/>
    <property type="match status" value="1"/>
</dbReference>
<feature type="domain" description="Rab-GAP TBC" evidence="4">
    <location>
        <begin position="965"/>
        <end position="1184"/>
    </location>
</feature>
<dbReference type="eggNOG" id="KOG2223">
    <property type="taxonomic scope" value="Eukaryota"/>
</dbReference>
<organism evidence="6 7">
    <name type="scientific">Tetrahymena thermophila (strain SB210)</name>
    <dbReference type="NCBI Taxonomy" id="312017"/>
    <lineage>
        <taxon>Eukaryota</taxon>
        <taxon>Sar</taxon>
        <taxon>Alveolata</taxon>
        <taxon>Ciliophora</taxon>
        <taxon>Intramacronucleata</taxon>
        <taxon>Oligohymenophorea</taxon>
        <taxon>Hymenostomatida</taxon>
        <taxon>Tetrahymenina</taxon>
        <taxon>Tetrahymenidae</taxon>
        <taxon>Tetrahymena</taxon>
    </lineage>
</organism>
<evidence type="ECO:0000313" key="6">
    <source>
        <dbReference type="EMBL" id="EAR85277.2"/>
    </source>
</evidence>
<evidence type="ECO:0000259" key="5">
    <source>
        <dbReference type="PROSITE" id="PS50190"/>
    </source>
</evidence>
<dbReference type="PROSITE" id="PS50003">
    <property type="entry name" value="PH_DOMAIN"/>
    <property type="match status" value="1"/>
</dbReference>
<evidence type="ECO:0000256" key="2">
    <source>
        <dbReference type="SAM" id="MobiDB-lite"/>
    </source>
</evidence>
<dbReference type="Gene3D" id="1.10.8.270">
    <property type="entry name" value="putative rabgap domain of human tbc1 domain family member 14 like domains"/>
    <property type="match status" value="1"/>
</dbReference>
<dbReference type="SMART" id="SM00233">
    <property type="entry name" value="PH"/>
    <property type="match status" value="1"/>
</dbReference>
<dbReference type="CDD" id="cd01248">
    <property type="entry name" value="PH_PLC_ELMO1"/>
    <property type="match status" value="1"/>
</dbReference>
<dbReference type="RefSeq" id="XP_001032940.2">
    <property type="nucleotide sequence ID" value="XM_001032940.2"/>
</dbReference>
<feature type="region of interest" description="Disordered" evidence="2">
    <location>
        <begin position="125"/>
        <end position="144"/>
    </location>
</feature>
<dbReference type="InterPro" id="IPR001849">
    <property type="entry name" value="PH_domain"/>
</dbReference>
<dbReference type="SUPFAM" id="SSF47923">
    <property type="entry name" value="Ypt/Rab-GAP domain of gyp1p"/>
    <property type="match status" value="2"/>
</dbReference>
<dbReference type="Proteomes" id="UP000009168">
    <property type="component" value="Unassembled WGS sequence"/>
</dbReference>
<dbReference type="SMART" id="SM00222">
    <property type="entry name" value="Sec7"/>
    <property type="match status" value="1"/>
</dbReference>
<dbReference type="CDD" id="cd00171">
    <property type="entry name" value="Sec7"/>
    <property type="match status" value="1"/>
</dbReference>
<dbReference type="AlphaFoldDB" id="I7MD08"/>
<dbReference type="Gene3D" id="1.10.220.20">
    <property type="match status" value="1"/>
</dbReference>
<name>I7MD08_TETTS</name>
<accession>I7MD08</accession>
<dbReference type="KEGG" id="tet:TTHERM_00470500"/>
<protein>
    <submittedName>
        <fullName evidence="6">Sec7 domain protein</fullName>
    </submittedName>
</protein>
<feature type="domain" description="PH" evidence="3">
    <location>
        <begin position="737"/>
        <end position="850"/>
    </location>
</feature>
<dbReference type="OrthoDB" id="18431at2759"/>
<dbReference type="Pfam" id="PF01369">
    <property type="entry name" value="Sec7"/>
    <property type="match status" value="1"/>
</dbReference>
<feature type="coiled-coil region" evidence="1">
    <location>
        <begin position="284"/>
        <end position="311"/>
    </location>
</feature>
<dbReference type="InterPro" id="IPR035999">
    <property type="entry name" value="Sec7_dom_sf"/>
</dbReference>
<keyword evidence="1" id="KW-0175">Coiled coil</keyword>
<dbReference type="GO" id="GO:0032012">
    <property type="term" value="P:regulation of ARF protein signal transduction"/>
    <property type="evidence" value="ECO:0007669"/>
    <property type="project" value="InterPro"/>
</dbReference>
<dbReference type="InterPro" id="IPR000195">
    <property type="entry name" value="Rab-GAP-TBC_dom"/>
</dbReference>
<dbReference type="GO" id="GO:0005085">
    <property type="term" value="F:guanyl-nucleotide exchange factor activity"/>
    <property type="evidence" value="ECO:0007669"/>
    <property type="project" value="InterPro"/>
</dbReference>
<dbReference type="InterPro" id="IPR000904">
    <property type="entry name" value="Sec7_dom"/>
</dbReference>
<dbReference type="PROSITE" id="PS50086">
    <property type="entry name" value="TBC_RABGAP"/>
    <property type="match status" value="1"/>
</dbReference>
<dbReference type="InParanoid" id="I7MD08"/>
<evidence type="ECO:0000256" key="1">
    <source>
        <dbReference type="SAM" id="Coils"/>
    </source>
</evidence>
<dbReference type="PROSITE" id="PS50190">
    <property type="entry name" value="SEC7"/>
    <property type="match status" value="1"/>
</dbReference>
<dbReference type="STRING" id="312017.I7MD08"/>
<dbReference type="PANTHER" id="PTHR10663">
    <property type="entry name" value="GUANYL-NUCLEOTIDE EXCHANGE FACTOR"/>
    <property type="match status" value="1"/>
</dbReference>
<dbReference type="EMBL" id="GG662622">
    <property type="protein sequence ID" value="EAR85277.2"/>
    <property type="molecule type" value="Genomic_DNA"/>
</dbReference>
<dbReference type="Gene3D" id="1.10.1000.11">
    <property type="entry name" value="Arf Nucleotide-binding Site Opener,domain 2"/>
    <property type="match status" value="1"/>
</dbReference>
<dbReference type="eggNOG" id="KOG0929">
    <property type="taxonomic scope" value="Eukaryota"/>
</dbReference>
<evidence type="ECO:0000313" key="7">
    <source>
        <dbReference type="Proteomes" id="UP000009168"/>
    </source>
</evidence>
<dbReference type="Gene3D" id="1.10.472.80">
    <property type="entry name" value="Ypt/Rab-GAP domain of gyp1p, domain 3"/>
    <property type="match status" value="1"/>
</dbReference>
<gene>
    <name evidence="6" type="ORF">TTHERM_00470500</name>
</gene>
<dbReference type="PANTHER" id="PTHR10663:SF395">
    <property type="entry name" value="SEC7 DOMAIN CONTAINING PROTEIN"/>
    <property type="match status" value="1"/>
</dbReference>
<reference evidence="7" key="1">
    <citation type="journal article" date="2006" name="PLoS Biol.">
        <title>Macronuclear genome sequence of the ciliate Tetrahymena thermophila, a model eukaryote.</title>
        <authorList>
            <person name="Eisen J.A."/>
            <person name="Coyne R.S."/>
            <person name="Wu M."/>
            <person name="Wu D."/>
            <person name="Thiagarajan M."/>
            <person name="Wortman J.R."/>
            <person name="Badger J.H."/>
            <person name="Ren Q."/>
            <person name="Amedeo P."/>
            <person name="Jones K.M."/>
            <person name="Tallon L.J."/>
            <person name="Delcher A.L."/>
            <person name="Salzberg S.L."/>
            <person name="Silva J.C."/>
            <person name="Haas B.J."/>
            <person name="Majoros W.H."/>
            <person name="Farzad M."/>
            <person name="Carlton J.M."/>
            <person name="Smith R.K. Jr."/>
            <person name="Garg J."/>
            <person name="Pearlman R.E."/>
            <person name="Karrer K.M."/>
            <person name="Sun L."/>
            <person name="Manning G."/>
            <person name="Elde N.C."/>
            <person name="Turkewitz A.P."/>
            <person name="Asai D.J."/>
            <person name="Wilkes D.E."/>
            <person name="Wang Y."/>
            <person name="Cai H."/>
            <person name="Collins K."/>
            <person name="Stewart B.A."/>
            <person name="Lee S.R."/>
            <person name="Wilamowska K."/>
            <person name="Weinberg Z."/>
            <person name="Ruzzo W.L."/>
            <person name="Wloga D."/>
            <person name="Gaertig J."/>
            <person name="Frankel J."/>
            <person name="Tsao C.-C."/>
            <person name="Gorovsky M.A."/>
            <person name="Keeling P.J."/>
            <person name="Waller R.F."/>
            <person name="Patron N.J."/>
            <person name="Cherry J.M."/>
            <person name="Stover N.A."/>
            <person name="Krieger C.J."/>
            <person name="del Toro C."/>
            <person name="Ryder H.F."/>
            <person name="Williamson S.C."/>
            <person name="Barbeau R.A."/>
            <person name="Hamilton E.P."/>
            <person name="Orias E."/>
        </authorList>
    </citation>
    <scope>NUCLEOTIDE SEQUENCE [LARGE SCALE GENOMIC DNA]</scope>
    <source>
        <strain evidence="7">SB210</strain>
    </source>
</reference>
<dbReference type="GeneID" id="7843512"/>
<dbReference type="InterPro" id="IPR035969">
    <property type="entry name" value="Rab-GAP_TBC_sf"/>
</dbReference>